<evidence type="ECO:0000313" key="3">
    <source>
        <dbReference type="Proteomes" id="UP000002051"/>
    </source>
</evidence>
<evidence type="ECO:0000313" key="1">
    <source>
        <dbReference type="EMBL" id="KEH24195.1"/>
    </source>
</evidence>
<reference evidence="2" key="3">
    <citation type="submission" date="2015-04" db="UniProtKB">
        <authorList>
            <consortium name="EnsemblPlants"/>
        </authorList>
    </citation>
    <scope>IDENTIFICATION</scope>
    <source>
        <strain evidence="2">cv. Jemalong A17</strain>
    </source>
</reference>
<organism evidence="2">
    <name type="scientific">Medicago truncatula</name>
    <name type="common">Barrel medic</name>
    <name type="synonym">Medicago tribuloides</name>
    <dbReference type="NCBI Taxonomy" id="3880"/>
    <lineage>
        <taxon>Eukaryota</taxon>
        <taxon>Viridiplantae</taxon>
        <taxon>Streptophyta</taxon>
        <taxon>Embryophyta</taxon>
        <taxon>Tracheophyta</taxon>
        <taxon>Spermatophyta</taxon>
        <taxon>Magnoliopsida</taxon>
        <taxon>eudicotyledons</taxon>
        <taxon>Gunneridae</taxon>
        <taxon>Pentapetalae</taxon>
        <taxon>rosids</taxon>
        <taxon>fabids</taxon>
        <taxon>Fabales</taxon>
        <taxon>Fabaceae</taxon>
        <taxon>Papilionoideae</taxon>
        <taxon>50 kb inversion clade</taxon>
        <taxon>NPAAA clade</taxon>
        <taxon>Hologalegina</taxon>
        <taxon>IRL clade</taxon>
        <taxon>Trifolieae</taxon>
        <taxon>Medicago</taxon>
    </lineage>
</organism>
<dbReference type="EMBL" id="CM001223">
    <property type="protein sequence ID" value="KEH24195.1"/>
    <property type="molecule type" value="Genomic_DNA"/>
</dbReference>
<dbReference type="EnsemblPlants" id="KEH24195">
    <property type="protein sequence ID" value="KEH24195"/>
    <property type="gene ID" value="MTR_7g105710"/>
</dbReference>
<proteinExistence type="predicted"/>
<reference evidence="1 3" key="1">
    <citation type="journal article" date="2011" name="Nature">
        <title>The Medicago genome provides insight into the evolution of rhizobial symbioses.</title>
        <authorList>
            <person name="Young N.D."/>
            <person name="Debelle F."/>
            <person name="Oldroyd G.E."/>
            <person name="Geurts R."/>
            <person name="Cannon S.B."/>
            <person name="Udvardi M.K."/>
            <person name="Benedito V.A."/>
            <person name="Mayer K.F."/>
            <person name="Gouzy J."/>
            <person name="Schoof H."/>
            <person name="Van de Peer Y."/>
            <person name="Proost S."/>
            <person name="Cook D.R."/>
            <person name="Meyers B.C."/>
            <person name="Spannagl M."/>
            <person name="Cheung F."/>
            <person name="De Mita S."/>
            <person name="Krishnakumar V."/>
            <person name="Gundlach H."/>
            <person name="Zhou S."/>
            <person name="Mudge J."/>
            <person name="Bharti A.K."/>
            <person name="Murray J.D."/>
            <person name="Naoumkina M.A."/>
            <person name="Rosen B."/>
            <person name="Silverstein K.A."/>
            <person name="Tang H."/>
            <person name="Rombauts S."/>
            <person name="Zhao P.X."/>
            <person name="Zhou P."/>
            <person name="Barbe V."/>
            <person name="Bardou P."/>
            <person name="Bechner M."/>
            <person name="Bellec A."/>
            <person name="Berger A."/>
            <person name="Berges H."/>
            <person name="Bidwell S."/>
            <person name="Bisseling T."/>
            <person name="Choisne N."/>
            <person name="Couloux A."/>
            <person name="Denny R."/>
            <person name="Deshpande S."/>
            <person name="Dai X."/>
            <person name="Doyle J.J."/>
            <person name="Dudez A.M."/>
            <person name="Farmer A.D."/>
            <person name="Fouteau S."/>
            <person name="Franken C."/>
            <person name="Gibelin C."/>
            <person name="Gish J."/>
            <person name="Goldstein S."/>
            <person name="Gonzalez A.J."/>
            <person name="Green P.J."/>
            <person name="Hallab A."/>
            <person name="Hartog M."/>
            <person name="Hua A."/>
            <person name="Humphray S.J."/>
            <person name="Jeong D.H."/>
            <person name="Jing Y."/>
            <person name="Jocker A."/>
            <person name="Kenton S.M."/>
            <person name="Kim D.J."/>
            <person name="Klee K."/>
            <person name="Lai H."/>
            <person name="Lang C."/>
            <person name="Lin S."/>
            <person name="Macmil S.L."/>
            <person name="Magdelenat G."/>
            <person name="Matthews L."/>
            <person name="McCorrison J."/>
            <person name="Monaghan E.L."/>
            <person name="Mun J.H."/>
            <person name="Najar F.Z."/>
            <person name="Nicholson C."/>
            <person name="Noirot C."/>
            <person name="O'Bleness M."/>
            <person name="Paule C.R."/>
            <person name="Poulain J."/>
            <person name="Prion F."/>
            <person name="Qin B."/>
            <person name="Qu C."/>
            <person name="Retzel E.F."/>
            <person name="Riddle C."/>
            <person name="Sallet E."/>
            <person name="Samain S."/>
            <person name="Samson N."/>
            <person name="Sanders I."/>
            <person name="Saurat O."/>
            <person name="Scarpelli C."/>
            <person name="Schiex T."/>
            <person name="Segurens B."/>
            <person name="Severin A.J."/>
            <person name="Sherrier D.J."/>
            <person name="Shi R."/>
            <person name="Sims S."/>
            <person name="Singer S.R."/>
            <person name="Sinharoy S."/>
            <person name="Sterck L."/>
            <person name="Viollet A."/>
            <person name="Wang B.B."/>
            <person name="Wang K."/>
            <person name="Wang M."/>
            <person name="Wang X."/>
            <person name="Warfsmann J."/>
            <person name="Weissenbach J."/>
            <person name="White D.D."/>
            <person name="White J.D."/>
            <person name="Wiley G.B."/>
            <person name="Wincker P."/>
            <person name="Xing Y."/>
            <person name="Yang L."/>
            <person name="Yao Z."/>
            <person name="Ying F."/>
            <person name="Zhai J."/>
            <person name="Zhou L."/>
            <person name="Zuber A."/>
            <person name="Denarie J."/>
            <person name="Dixon R.A."/>
            <person name="May G.D."/>
            <person name="Schwartz D.C."/>
            <person name="Rogers J."/>
            <person name="Quetier F."/>
            <person name="Town C.D."/>
            <person name="Roe B.A."/>
        </authorList>
    </citation>
    <scope>NUCLEOTIDE SEQUENCE [LARGE SCALE GENOMIC DNA]</scope>
    <source>
        <strain evidence="1">A17</strain>
        <strain evidence="2 3">cv. Jemalong A17</strain>
    </source>
</reference>
<protein>
    <submittedName>
        <fullName evidence="1 2">Uncharacterized protein</fullName>
    </submittedName>
</protein>
<reference evidence="1 3" key="2">
    <citation type="journal article" date="2014" name="BMC Genomics">
        <title>An improved genome release (version Mt4.0) for the model legume Medicago truncatula.</title>
        <authorList>
            <person name="Tang H."/>
            <person name="Krishnakumar V."/>
            <person name="Bidwell S."/>
            <person name="Rosen B."/>
            <person name="Chan A."/>
            <person name="Zhou S."/>
            <person name="Gentzbittel L."/>
            <person name="Childs K.L."/>
            <person name="Yandell M."/>
            <person name="Gundlach H."/>
            <person name="Mayer K.F."/>
            <person name="Schwartz D.C."/>
            <person name="Town C.D."/>
        </authorList>
    </citation>
    <scope>GENOME REANNOTATION</scope>
    <source>
        <strain evidence="1">A17</strain>
        <strain evidence="2 3">cv. Jemalong A17</strain>
    </source>
</reference>
<evidence type="ECO:0000313" key="2">
    <source>
        <dbReference type="EnsemblPlants" id="KEH24195"/>
    </source>
</evidence>
<keyword evidence="3" id="KW-1185">Reference proteome</keyword>
<name>G7ZUX0_MEDTR</name>
<accession>G7ZUX0</accession>
<gene>
    <name evidence="1" type="ordered locus">MTR_7g105710</name>
</gene>
<dbReference type="HOGENOM" id="CLU_2609702_0_0_1"/>
<dbReference type="PaxDb" id="3880-AES83008"/>
<dbReference type="AlphaFoldDB" id="G7ZUX0"/>
<sequence length="79" mass="8746">MCLALSISSLLSPRVCRPLSPSARVAHAPGTTNKRATAVPRGSIQQVELFHHFPPPTQIFSFFQHPSLHGFNRNVEDLQ</sequence>
<dbReference type="Proteomes" id="UP000002051">
    <property type="component" value="Unassembled WGS sequence"/>
</dbReference>